<dbReference type="EMBL" id="FOBN01000009">
    <property type="protein sequence ID" value="SEM23056.1"/>
    <property type="molecule type" value="Genomic_DNA"/>
</dbReference>
<reference evidence="3" key="1">
    <citation type="submission" date="2016-10" db="EMBL/GenBank/DDBJ databases">
        <authorList>
            <person name="de Groot N.N."/>
        </authorList>
    </citation>
    <scope>NUCLEOTIDE SEQUENCE [LARGE SCALE GENOMIC DNA]</scope>
    <source>
        <strain evidence="3">DSM 24204</strain>
    </source>
</reference>
<reference evidence="4" key="2">
    <citation type="submission" date="2016-10" db="EMBL/GenBank/DDBJ databases">
        <authorList>
            <person name="Varghese N."/>
            <person name="Submissions S."/>
        </authorList>
    </citation>
    <scope>NUCLEOTIDE SEQUENCE [LARGE SCALE GENOMIC DNA]</scope>
    <source>
        <strain evidence="4">DSM 24204</strain>
    </source>
</reference>
<feature type="transmembrane region" description="Helical" evidence="1">
    <location>
        <begin position="188"/>
        <end position="214"/>
    </location>
</feature>
<dbReference type="OrthoDB" id="7059400at2"/>
<organism evidence="3 4">
    <name type="scientific">Phocoenobacter skyensis</name>
    <dbReference type="NCBI Taxonomy" id="97481"/>
    <lineage>
        <taxon>Bacteria</taxon>
        <taxon>Pseudomonadati</taxon>
        <taxon>Pseudomonadota</taxon>
        <taxon>Gammaproteobacteria</taxon>
        <taxon>Pasteurellales</taxon>
        <taxon>Pasteurellaceae</taxon>
        <taxon>Phocoenobacter</taxon>
    </lineage>
</organism>
<dbReference type="STRING" id="97481.SAMN05444853_10931"/>
<feature type="transmembrane region" description="Helical" evidence="1">
    <location>
        <begin position="14"/>
        <end position="34"/>
    </location>
</feature>
<evidence type="ECO:0000313" key="3">
    <source>
        <dbReference type="EMBL" id="SEM23056.1"/>
    </source>
</evidence>
<keyword evidence="1" id="KW-1133">Transmembrane helix</keyword>
<feature type="transmembrane region" description="Helical" evidence="1">
    <location>
        <begin position="235"/>
        <end position="256"/>
    </location>
</feature>
<reference evidence="2 5" key="3">
    <citation type="journal article" date="2023" name="Front. Microbiol.">
        <title>Phylogeography and host specificity of Pasteurellaceae pathogenic to sea-farmed fish in the north-east Atlantic.</title>
        <authorList>
            <person name="Gulla S."/>
            <person name="Colquhoun D.J."/>
            <person name="Olsen A.B."/>
            <person name="Spilsberg B."/>
            <person name="Lagesen K."/>
            <person name="Aakesson C.P."/>
            <person name="Strom S."/>
            <person name="Manji F."/>
            <person name="Birkbeck T.H."/>
            <person name="Nilsen H.K."/>
        </authorList>
    </citation>
    <scope>NUCLEOTIDE SEQUENCE [LARGE SCALE GENOMIC DNA]</scope>
    <source>
        <strain evidence="2 5">VIO11850</strain>
    </source>
</reference>
<keyword evidence="5" id="KW-1185">Reference proteome</keyword>
<feature type="transmembrane region" description="Helical" evidence="1">
    <location>
        <begin position="74"/>
        <end position="92"/>
    </location>
</feature>
<name>A0A1H7WND4_9PAST</name>
<evidence type="ECO:0000313" key="4">
    <source>
        <dbReference type="Proteomes" id="UP000198883"/>
    </source>
</evidence>
<dbReference type="GeneID" id="83545489"/>
<evidence type="ECO:0000313" key="5">
    <source>
        <dbReference type="Proteomes" id="UP001224812"/>
    </source>
</evidence>
<feature type="transmembrane region" description="Helical" evidence="1">
    <location>
        <begin position="130"/>
        <end position="148"/>
    </location>
</feature>
<evidence type="ECO:0000256" key="1">
    <source>
        <dbReference type="SAM" id="Phobius"/>
    </source>
</evidence>
<feature type="transmembrane region" description="Helical" evidence="1">
    <location>
        <begin position="98"/>
        <end position="118"/>
    </location>
</feature>
<dbReference type="EMBL" id="JASAVS010000004">
    <property type="protein sequence ID" value="MDP8084928.1"/>
    <property type="molecule type" value="Genomic_DNA"/>
</dbReference>
<sequence>MEFLEVIKLKQVDIYIALFTMFLGLILGLIVDFVKDKTQEKTRQSIHSHITSVTVTNIVEIQSNQINSSSNDEGLRLIIGVILFVTGIIYLFNRLEILNLFYYITVFIISLWSGKILYNLFNGKFYGWHWFANLVFYGVFFIATLYIVNKAITPNFSPKNFNLISRLINQNGLIGLREHFSFLDLRWFMFHFLGVILLFFSMIILSLSATYFAVMSNILSEDEPKSWFAKRTRKYAYFWRNIIIISILLCISYYLVSGNFFIWFEYQLPKEISFLINKILYGS</sequence>
<dbReference type="AlphaFoldDB" id="A0A1H7WND4"/>
<dbReference type="RefSeq" id="WP_090921384.1">
    <property type="nucleotide sequence ID" value="NZ_CP016180.1"/>
</dbReference>
<keyword evidence="1" id="KW-0812">Transmembrane</keyword>
<protein>
    <submittedName>
        <fullName evidence="3">Uncharacterized protein</fullName>
    </submittedName>
</protein>
<dbReference type="Proteomes" id="UP000198883">
    <property type="component" value="Unassembled WGS sequence"/>
</dbReference>
<dbReference type="Proteomes" id="UP001224812">
    <property type="component" value="Unassembled WGS sequence"/>
</dbReference>
<accession>A0A1H7WND4</accession>
<evidence type="ECO:0000313" key="2">
    <source>
        <dbReference type="EMBL" id="MDP8084928.1"/>
    </source>
</evidence>
<proteinExistence type="predicted"/>
<keyword evidence="1" id="KW-0472">Membrane</keyword>
<gene>
    <name evidence="2" type="ORF">QJT92_03145</name>
    <name evidence="3" type="ORF">SAMN05444853_10931</name>
</gene>